<protein>
    <submittedName>
        <fullName evidence="3">Uncharacterized protein</fullName>
    </submittedName>
</protein>
<gene>
    <name evidence="3" type="ORF">PHPALM_28897</name>
    <name evidence="2" type="ORF">PHPALM_37061</name>
</gene>
<accession>A0A2P4X8X8</accession>
<evidence type="ECO:0000256" key="1">
    <source>
        <dbReference type="SAM" id="MobiDB-lite"/>
    </source>
</evidence>
<evidence type="ECO:0000313" key="2">
    <source>
        <dbReference type="EMBL" id="POM58309.1"/>
    </source>
</evidence>
<sequence>MDFLNKAKQAAEKYSGGDSNQDKSKKSDSIFTKAMDAAEKYHAKEKASEYAQKRVAKREADKHQAGYVAKDKSTVDKAMEAAEDFLAKQGQPKPQKKDNQMENLFGKAKAFAKKH</sequence>
<dbReference type="Proteomes" id="UP000237271">
    <property type="component" value="Unassembled WGS sequence"/>
</dbReference>
<name>A0A2P4X8X8_9STRA</name>
<feature type="region of interest" description="Disordered" evidence="1">
    <location>
        <begin position="1"/>
        <end position="28"/>
    </location>
</feature>
<keyword evidence="4" id="KW-1185">Reference proteome</keyword>
<reference evidence="3 4" key="1">
    <citation type="journal article" date="2017" name="Genome Biol. Evol.">
        <title>Phytophthora megakarya and P. palmivora, closely related causal agents of cacao black pod rot, underwent increases in genome sizes and gene numbers by different mechanisms.</title>
        <authorList>
            <person name="Ali S.S."/>
            <person name="Shao J."/>
            <person name="Lary D.J."/>
            <person name="Kronmiller B."/>
            <person name="Shen D."/>
            <person name="Strem M.D."/>
            <person name="Amoako-Attah I."/>
            <person name="Akrofi A.Y."/>
            <person name="Begoude B.A."/>
            <person name="Ten Hoopen G.M."/>
            <person name="Coulibaly K."/>
            <person name="Kebe B.I."/>
            <person name="Melnick R.L."/>
            <person name="Guiltinan M.J."/>
            <person name="Tyler B.M."/>
            <person name="Meinhardt L.W."/>
            <person name="Bailey B.A."/>
        </authorList>
    </citation>
    <scope>NUCLEOTIDE SEQUENCE [LARGE SCALE GENOMIC DNA]</scope>
    <source>
        <strain evidence="4">sbr112.9</strain>
        <strain evidence="3">Sbr112.9</strain>
    </source>
</reference>
<reference evidence="3" key="2">
    <citation type="submission" date="2017-04" db="EMBL/GenBank/DDBJ databases">
        <authorList>
            <person name="Ali S."/>
            <person name="Shao J."/>
            <person name="Larry D.J."/>
            <person name="Kronmiller B."/>
            <person name="Shen D."/>
            <person name="Strem M.D."/>
            <person name="Melnick R.L."/>
            <person name="Guiltinan M.J."/>
            <person name="Tyler B.M."/>
            <person name="Meinhardt L.W."/>
            <person name="Bailey B.A."/>
        </authorList>
    </citation>
    <scope>NUCLEOTIDE SEQUENCE</scope>
    <source>
        <strain evidence="3">Sbr112.9</strain>
        <tissue evidence="3">Mycelia</tissue>
    </source>
</reference>
<dbReference type="AlphaFoldDB" id="A0A2P4X8X8"/>
<evidence type="ECO:0000313" key="4">
    <source>
        <dbReference type="Proteomes" id="UP000237271"/>
    </source>
</evidence>
<evidence type="ECO:0000313" key="3">
    <source>
        <dbReference type="EMBL" id="POM62003.1"/>
    </source>
</evidence>
<dbReference type="OrthoDB" id="165996at2759"/>
<organism evidence="3 4">
    <name type="scientific">Phytophthora palmivora</name>
    <dbReference type="NCBI Taxonomy" id="4796"/>
    <lineage>
        <taxon>Eukaryota</taxon>
        <taxon>Sar</taxon>
        <taxon>Stramenopiles</taxon>
        <taxon>Oomycota</taxon>
        <taxon>Peronosporomycetes</taxon>
        <taxon>Peronosporales</taxon>
        <taxon>Peronosporaceae</taxon>
        <taxon>Phytophthora</taxon>
    </lineage>
</organism>
<dbReference type="EMBL" id="NCKW01015697">
    <property type="protein sequence ID" value="POM62003.1"/>
    <property type="molecule type" value="Genomic_DNA"/>
</dbReference>
<dbReference type="EMBL" id="NCKW01020283">
    <property type="protein sequence ID" value="POM58309.1"/>
    <property type="molecule type" value="Genomic_DNA"/>
</dbReference>
<proteinExistence type="predicted"/>
<comment type="caution">
    <text evidence="3">The sequence shown here is derived from an EMBL/GenBank/DDBJ whole genome shotgun (WGS) entry which is preliminary data.</text>
</comment>